<reference evidence="1" key="1">
    <citation type="submission" date="2022-04" db="EMBL/GenBank/DDBJ databases">
        <title>Whole genome sequence of Sphaerotilus sp. FB-5.</title>
        <authorList>
            <person name="Takeda M."/>
            <person name="Narihara S."/>
            <person name="Akimoto M."/>
            <person name="Akimoto R."/>
            <person name="Nishiyashiki S."/>
            <person name="Murakami T."/>
        </authorList>
    </citation>
    <scope>NUCLEOTIDE SEQUENCE</scope>
    <source>
        <strain evidence="1">FB-5</strain>
    </source>
</reference>
<keyword evidence="2" id="KW-1185">Reference proteome</keyword>
<accession>A0ABM7YNR5</accession>
<sequence length="61" mass="6703">MGLTSKPDDNLFRDLFPSVRDAIWFNLGQRPPAEGWQRVQMEMAGVLAGVNGRGEAVEAAE</sequence>
<gene>
    <name evidence="1" type="ORF">CATMQ487_31010</name>
</gene>
<dbReference type="EMBL" id="AP025730">
    <property type="protein sequence ID" value="BDI06131.1"/>
    <property type="molecule type" value="Genomic_DNA"/>
</dbReference>
<dbReference type="Proteomes" id="UP001057498">
    <property type="component" value="Chromosome"/>
</dbReference>
<proteinExistence type="predicted"/>
<name>A0ABM7YNR5_9BURK</name>
<evidence type="ECO:0000313" key="1">
    <source>
        <dbReference type="EMBL" id="BDI06131.1"/>
    </source>
</evidence>
<organism evidence="1 2">
    <name type="scientific">Sphaerotilus microaerophilus</name>
    <dbReference type="NCBI Taxonomy" id="2914710"/>
    <lineage>
        <taxon>Bacteria</taxon>
        <taxon>Pseudomonadati</taxon>
        <taxon>Pseudomonadota</taxon>
        <taxon>Betaproteobacteria</taxon>
        <taxon>Burkholderiales</taxon>
        <taxon>Sphaerotilaceae</taxon>
        <taxon>Sphaerotilus</taxon>
    </lineage>
</organism>
<protein>
    <submittedName>
        <fullName evidence="1">Uncharacterized protein</fullName>
    </submittedName>
</protein>
<evidence type="ECO:0000313" key="2">
    <source>
        <dbReference type="Proteomes" id="UP001057498"/>
    </source>
</evidence>